<organism evidence="2 3">
    <name type="scientific">Candidatus Tenderia electrophaga</name>
    <dbReference type="NCBI Taxonomy" id="1748243"/>
    <lineage>
        <taxon>Bacteria</taxon>
        <taxon>Pseudomonadati</taxon>
        <taxon>Pseudomonadota</taxon>
        <taxon>Gammaproteobacteria</taxon>
        <taxon>Candidatus Tenderiales</taxon>
        <taxon>Candidatus Tenderiaceae</taxon>
        <taxon>Candidatus Tenderia</taxon>
    </lineage>
</organism>
<dbReference type="KEGG" id="tee:Tel_05265"/>
<evidence type="ECO:0000313" key="3">
    <source>
        <dbReference type="Proteomes" id="UP000055136"/>
    </source>
</evidence>
<protein>
    <recommendedName>
        <fullName evidence="4">PepSY domain-containing protein</fullName>
    </recommendedName>
</protein>
<feature type="chain" id="PRO_5006604830" description="PepSY domain-containing protein" evidence="1">
    <location>
        <begin position="30"/>
        <end position="108"/>
    </location>
</feature>
<dbReference type="EMBL" id="CP013099">
    <property type="protein sequence ID" value="ALP52603.1"/>
    <property type="molecule type" value="Genomic_DNA"/>
</dbReference>
<evidence type="ECO:0000313" key="2">
    <source>
        <dbReference type="EMBL" id="ALP52603.1"/>
    </source>
</evidence>
<evidence type="ECO:0008006" key="4">
    <source>
        <dbReference type="Google" id="ProtNLM"/>
    </source>
</evidence>
<dbReference type="PROSITE" id="PS51257">
    <property type="entry name" value="PROKAR_LIPOPROTEIN"/>
    <property type="match status" value="1"/>
</dbReference>
<dbReference type="AlphaFoldDB" id="A0A0S2TBR4"/>
<evidence type="ECO:0000256" key="1">
    <source>
        <dbReference type="SAM" id="SignalP"/>
    </source>
</evidence>
<dbReference type="Proteomes" id="UP000055136">
    <property type="component" value="Chromosome"/>
</dbReference>
<sequence>MTNKIGKRFMVSVVGVAACWLLMFSGMVAARGDDPVDLSGVAKVVEEDLEQNAEERLIDIRTGKKKYTCNGSGKSLTVNCVDKQFSKNCATVTYDSDGYIDSVEFHDC</sequence>
<reference evidence="2" key="1">
    <citation type="submission" date="2015-10" db="EMBL/GenBank/DDBJ databases">
        <title>Description of Candidatus Tenderia electrophaga gen. nov, sp. nov., an Uncultivated Electroautotroph from a Biocathode Enrichment.</title>
        <authorList>
            <person name="Eddie B.J."/>
            <person name="Malanoski A.P."/>
            <person name="Wang Z."/>
            <person name="Hall R.J."/>
            <person name="Oh S.D."/>
            <person name="Heiner C."/>
            <person name="Lin B."/>
            <person name="Strycharz-Glaven S.M."/>
        </authorList>
    </citation>
    <scope>NUCLEOTIDE SEQUENCE [LARGE SCALE GENOMIC DNA]</scope>
    <source>
        <strain evidence="2">NRL1</strain>
    </source>
</reference>
<feature type="signal peptide" evidence="1">
    <location>
        <begin position="1"/>
        <end position="29"/>
    </location>
</feature>
<proteinExistence type="predicted"/>
<accession>A0A0S2TBR4</accession>
<keyword evidence="1" id="KW-0732">Signal</keyword>
<gene>
    <name evidence="2" type="ORF">Tel_05265</name>
</gene>
<name>A0A0S2TBR4_9GAMM</name>
<keyword evidence="3" id="KW-1185">Reference proteome</keyword>